<protein>
    <submittedName>
        <fullName evidence="1">DUF1876 domain-containing protein</fullName>
    </submittedName>
</protein>
<dbReference type="Proteomes" id="UP000289482">
    <property type="component" value="Unassembled WGS sequence"/>
</dbReference>
<dbReference type="GeneID" id="95777757"/>
<sequence length="105" mass="11236">MGHTVEWPVRLYLVEEDGRTTARVALHTGNTTLHGTTTLTGHGTARCSPDDQDVPEIGDELAVGRAMRDLAGKLLRAADKDLEGVGAAPPRPEQRVAYGWTSAMA</sequence>
<comment type="caution">
    <text evidence="1">The sequence shown here is derived from an EMBL/GenBank/DDBJ whole genome shotgun (WGS) entry which is preliminary data.</text>
</comment>
<dbReference type="AlphaFoldDB" id="A0A4V1NQN8"/>
<dbReference type="InterPro" id="IPR015057">
    <property type="entry name" value="Rv2632c-like"/>
</dbReference>
<dbReference type="InterPro" id="IPR038070">
    <property type="entry name" value="Rv2632c-like_sf"/>
</dbReference>
<proteinExistence type="predicted"/>
<dbReference type="Gene3D" id="3.30.160.240">
    <property type="entry name" value="Rv1738"/>
    <property type="match status" value="1"/>
</dbReference>
<keyword evidence="2" id="KW-1185">Reference proteome</keyword>
<dbReference type="Pfam" id="PF08962">
    <property type="entry name" value="Rv2632c-like"/>
    <property type="match status" value="1"/>
</dbReference>
<name>A0A4V1NQN8_9ACTN</name>
<accession>A0A4V1NQN8</accession>
<organism evidence="1 2">
    <name type="scientific">Streptomyces sioyaensis</name>
    <dbReference type="NCBI Taxonomy" id="67364"/>
    <lineage>
        <taxon>Bacteria</taxon>
        <taxon>Bacillati</taxon>
        <taxon>Actinomycetota</taxon>
        <taxon>Actinomycetes</taxon>
        <taxon>Kitasatosporales</taxon>
        <taxon>Streptomycetaceae</taxon>
        <taxon>Streptomyces</taxon>
    </lineage>
</organism>
<gene>
    <name evidence="1" type="ORF">EST54_07030</name>
</gene>
<dbReference type="SUPFAM" id="SSF143212">
    <property type="entry name" value="Rv2632c-like"/>
    <property type="match status" value="1"/>
</dbReference>
<dbReference type="RefSeq" id="WP_129246133.1">
    <property type="nucleotide sequence ID" value="NZ_JABZEL010000007.1"/>
</dbReference>
<evidence type="ECO:0000313" key="1">
    <source>
        <dbReference type="EMBL" id="RXS68969.1"/>
    </source>
</evidence>
<evidence type="ECO:0000313" key="2">
    <source>
        <dbReference type="Proteomes" id="UP000289482"/>
    </source>
</evidence>
<dbReference type="EMBL" id="SDIF01000013">
    <property type="protein sequence ID" value="RXS68969.1"/>
    <property type="molecule type" value="Genomic_DNA"/>
</dbReference>
<reference evidence="1 2" key="1">
    <citation type="submission" date="2019-01" db="EMBL/GenBank/DDBJ databases">
        <title>Draft genome sequences of the type strain Streptomyces sioyaensis DSM 40032 and its novel strain, TM32, a thermotolerant antibiotics-producing actinobacterium.</title>
        <authorList>
            <person name="Nakaew N."/>
            <person name="Lumyong S."/>
            <person name="Sloan W.T."/>
            <person name="Sungthong R."/>
        </authorList>
    </citation>
    <scope>NUCLEOTIDE SEQUENCE [LARGE SCALE GENOMIC DNA]</scope>
    <source>
        <strain evidence="1 2">DSM 40032</strain>
    </source>
</reference>